<dbReference type="EMBL" id="SOHE01000090">
    <property type="protein sequence ID" value="TFD45009.1"/>
    <property type="molecule type" value="Genomic_DNA"/>
</dbReference>
<name>A0A4V3IQD9_9MICO</name>
<reference evidence="1 2" key="1">
    <citation type="submission" date="2019-03" db="EMBL/GenBank/DDBJ databases">
        <title>Genomics of glacier-inhabiting Cryobacterium strains.</title>
        <authorList>
            <person name="Liu Q."/>
            <person name="Xin Y.-H."/>
        </authorList>
    </citation>
    <scope>NUCLEOTIDE SEQUENCE [LARGE SCALE GENOMIC DNA]</scope>
    <source>
        <strain evidence="1 2">Hh14</strain>
    </source>
</reference>
<evidence type="ECO:0000313" key="2">
    <source>
        <dbReference type="Proteomes" id="UP000297447"/>
    </source>
</evidence>
<accession>A0A4V3IQD9</accession>
<comment type="caution">
    <text evidence="1">The sequence shown here is derived from an EMBL/GenBank/DDBJ whole genome shotgun (WGS) entry which is preliminary data.</text>
</comment>
<evidence type="ECO:0000313" key="1">
    <source>
        <dbReference type="EMBL" id="TFD45009.1"/>
    </source>
</evidence>
<dbReference type="OrthoDB" id="9808492at2"/>
<organism evidence="1 2">
    <name type="scientific">Cryobacterium frigoriphilum</name>
    <dbReference type="NCBI Taxonomy" id="1259150"/>
    <lineage>
        <taxon>Bacteria</taxon>
        <taxon>Bacillati</taxon>
        <taxon>Actinomycetota</taxon>
        <taxon>Actinomycetes</taxon>
        <taxon>Micrococcales</taxon>
        <taxon>Microbacteriaceae</taxon>
        <taxon>Cryobacterium</taxon>
    </lineage>
</organism>
<keyword evidence="2" id="KW-1185">Reference proteome</keyword>
<dbReference type="InterPro" id="IPR029035">
    <property type="entry name" value="DHS-like_NAD/FAD-binding_dom"/>
</dbReference>
<proteinExistence type="predicted"/>
<dbReference type="SUPFAM" id="SSF52467">
    <property type="entry name" value="DHS-like NAD/FAD-binding domain"/>
    <property type="match status" value="1"/>
</dbReference>
<sequence>MITHDVALFAGGLSAKLATRSRHVCAFLGAGTSKACGLPDVATLQSRILSRLEGSQLIAFKRITSTRNLEQALTRLRRIQAVVEVDDVVDGLNGAQAIDLDASICRIIIDELTNVKADLEPVGRLAAWVARADYAKPVELFTVNYDTLLEQALESQGVPYFDGFIGTLKARFRTDMVEATSDDSDVWLPSFYARLWKLHGSVNWTWDTDASISQVLRLGSVIPAGALAAIFPSDAKYEESRRMPFVVLQDRMRRALNEPETLFLVSGYAWADEHLNELIFDAVARRPRSEVVAFCFAEIPPSLAEKALTAPNLQVITQQEAIIGGIRAPWSGPEKETTLPADIWENNRCNLGDFAALTTFLARSSSGPALVHSGGVSIEN</sequence>
<gene>
    <name evidence="1" type="ORF">E3T55_19645</name>
</gene>
<dbReference type="Pfam" id="PF13289">
    <property type="entry name" value="SIR2_2"/>
    <property type="match status" value="1"/>
</dbReference>
<dbReference type="Proteomes" id="UP000297447">
    <property type="component" value="Unassembled WGS sequence"/>
</dbReference>
<protein>
    <submittedName>
        <fullName evidence="1">SIR2 family protein</fullName>
    </submittedName>
</protein>
<dbReference type="AlphaFoldDB" id="A0A4V3IQD9"/>